<dbReference type="Proteomes" id="UP000730482">
    <property type="component" value="Unassembled WGS sequence"/>
</dbReference>
<gene>
    <name evidence="2" type="ORF">KGQ19_15980</name>
</gene>
<dbReference type="EMBL" id="JAAFYZ010000047">
    <property type="protein sequence ID" value="MBS2548365.1"/>
    <property type="molecule type" value="Genomic_DNA"/>
</dbReference>
<accession>A0ABS5KQU2</accession>
<comment type="caution">
    <text evidence="2">The sequence shown here is derived from an EMBL/GenBank/DDBJ whole genome shotgun (WGS) entry which is preliminary data.</text>
</comment>
<name>A0ABS5KQU2_9ACTN</name>
<protein>
    <submittedName>
        <fullName evidence="2">Uncharacterized protein</fullName>
    </submittedName>
</protein>
<evidence type="ECO:0000313" key="3">
    <source>
        <dbReference type="Proteomes" id="UP000730482"/>
    </source>
</evidence>
<sequence length="96" mass="10615">MNNANTAEVSDQNGNEVPYGHQRPIEAIREFLAGAKQLLEHVNANGRSSMHQEIARTHYERLRQELAEAEALQEGEPDATASVLTSDDDASRADTR</sequence>
<evidence type="ECO:0000313" key="2">
    <source>
        <dbReference type="EMBL" id="MBS2548365.1"/>
    </source>
</evidence>
<reference evidence="2 3" key="1">
    <citation type="submission" date="2020-02" db="EMBL/GenBank/DDBJ databases">
        <title>Acidophilic actinobacteria isolated from forest soil.</title>
        <authorList>
            <person name="Golinska P."/>
        </authorList>
    </citation>
    <scope>NUCLEOTIDE SEQUENCE [LARGE SCALE GENOMIC DNA]</scope>
    <source>
        <strain evidence="2 3">NL8</strain>
    </source>
</reference>
<evidence type="ECO:0000256" key="1">
    <source>
        <dbReference type="SAM" id="MobiDB-lite"/>
    </source>
</evidence>
<dbReference type="RefSeq" id="WP_212009952.1">
    <property type="nucleotide sequence ID" value="NZ_JAAFYZ010000047.1"/>
</dbReference>
<feature type="region of interest" description="Disordered" evidence="1">
    <location>
        <begin position="70"/>
        <end position="96"/>
    </location>
</feature>
<keyword evidence="3" id="KW-1185">Reference proteome</keyword>
<proteinExistence type="predicted"/>
<organism evidence="2 3">
    <name type="scientific">Catenulispora pinistramenti</name>
    <dbReference type="NCBI Taxonomy" id="2705254"/>
    <lineage>
        <taxon>Bacteria</taxon>
        <taxon>Bacillati</taxon>
        <taxon>Actinomycetota</taxon>
        <taxon>Actinomycetes</taxon>
        <taxon>Catenulisporales</taxon>
        <taxon>Catenulisporaceae</taxon>
        <taxon>Catenulispora</taxon>
    </lineage>
</organism>